<keyword evidence="1" id="KW-0812">Transmembrane</keyword>
<name>A0A1C3JLL2_9GAMM</name>
<evidence type="ECO:0000313" key="5">
    <source>
        <dbReference type="Proteomes" id="UP000092871"/>
    </source>
</evidence>
<dbReference type="EMBL" id="FLRA01000001">
    <property type="protein sequence ID" value="SBT16046.1"/>
    <property type="molecule type" value="Genomic_DNA"/>
</dbReference>
<evidence type="ECO:0000256" key="1">
    <source>
        <dbReference type="SAM" id="Phobius"/>
    </source>
</evidence>
<sequence length="40" mass="4736">MEFAHIVLLVLAAALVIKLGYLWHIKHRRQSHRHSNHHDS</sequence>
<keyword evidence="1" id="KW-1133">Transmembrane helix</keyword>
<feature type="transmembrane region" description="Helical" evidence="1">
    <location>
        <begin position="6"/>
        <end position="23"/>
    </location>
</feature>
<dbReference type="RefSeq" id="WP_269448090.1">
    <property type="nucleotide sequence ID" value="NZ_CP187511.1"/>
</dbReference>
<proteinExistence type="predicted"/>
<accession>A0A1C3JLL2</accession>
<dbReference type="AlphaFoldDB" id="A0A1C3JLL2"/>
<keyword evidence="4" id="KW-1185">Reference proteome</keyword>
<protein>
    <submittedName>
        <fullName evidence="2">Uncharacterized protein</fullName>
    </submittedName>
</protein>
<evidence type="ECO:0000313" key="2">
    <source>
        <dbReference type="EMBL" id="SBT16046.1"/>
    </source>
</evidence>
<organism evidence="2 5">
    <name type="scientific">Marinomonas gallaica</name>
    <dbReference type="NCBI Taxonomy" id="1806667"/>
    <lineage>
        <taxon>Bacteria</taxon>
        <taxon>Pseudomonadati</taxon>
        <taxon>Pseudomonadota</taxon>
        <taxon>Gammaproteobacteria</taxon>
        <taxon>Oceanospirillales</taxon>
        <taxon>Oceanospirillaceae</taxon>
        <taxon>Marinomonas</taxon>
    </lineage>
</organism>
<dbReference type="Proteomes" id="UP000092840">
    <property type="component" value="Unassembled WGS sequence"/>
</dbReference>
<dbReference type="EMBL" id="FLRB01000011">
    <property type="protein sequence ID" value="SBT21094.1"/>
    <property type="molecule type" value="Genomic_DNA"/>
</dbReference>
<evidence type="ECO:0000313" key="3">
    <source>
        <dbReference type="EMBL" id="SBT21094.1"/>
    </source>
</evidence>
<gene>
    <name evidence="2" type="ORF">MGA5115_00120</name>
    <name evidence="3" type="ORF">MGA5116_01681</name>
</gene>
<reference evidence="2 5" key="2">
    <citation type="submission" date="2016-06" db="EMBL/GenBank/DDBJ databases">
        <authorList>
            <person name="Kjaerup R.B."/>
            <person name="Dalgaard T.S."/>
            <person name="Juul-Madsen H.R."/>
        </authorList>
    </citation>
    <scope>NUCLEOTIDE SEQUENCE [LARGE SCALE GENOMIC DNA]</scope>
    <source>
        <strain evidence="2 5">CECT 5115</strain>
    </source>
</reference>
<dbReference type="Proteomes" id="UP000092871">
    <property type="component" value="Unassembled WGS sequence"/>
</dbReference>
<reference evidence="3 4" key="1">
    <citation type="submission" date="2016-06" db="EMBL/GenBank/DDBJ databases">
        <authorList>
            <person name="Rodrigo-Torres L."/>
            <person name="Arahal D.R."/>
        </authorList>
    </citation>
    <scope>NUCLEOTIDE SEQUENCE [LARGE SCALE GENOMIC DNA]</scope>
    <source>
        <strain evidence="3 4">CECT 5116</strain>
    </source>
</reference>
<keyword evidence="1" id="KW-0472">Membrane</keyword>
<evidence type="ECO:0000313" key="4">
    <source>
        <dbReference type="Proteomes" id="UP000092840"/>
    </source>
</evidence>